<evidence type="ECO:0000313" key="2">
    <source>
        <dbReference type="Proteomes" id="UP001597511"/>
    </source>
</evidence>
<dbReference type="Proteomes" id="UP001597511">
    <property type="component" value="Unassembled WGS sequence"/>
</dbReference>
<protein>
    <submittedName>
        <fullName evidence="1">Heavy-metal-associated domain-containing protein</fullName>
    </submittedName>
</protein>
<organism evidence="1 2">
    <name type="scientific">Terrimonas rubra</name>
    <dbReference type="NCBI Taxonomy" id="1035890"/>
    <lineage>
        <taxon>Bacteria</taxon>
        <taxon>Pseudomonadati</taxon>
        <taxon>Bacteroidota</taxon>
        <taxon>Chitinophagia</taxon>
        <taxon>Chitinophagales</taxon>
        <taxon>Chitinophagaceae</taxon>
        <taxon>Terrimonas</taxon>
    </lineage>
</organism>
<name>A0ABW6A7R4_9BACT</name>
<evidence type="ECO:0000313" key="1">
    <source>
        <dbReference type="EMBL" id="MFD2920208.1"/>
    </source>
</evidence>
<dbReference type="RefSeq" id="WP_386098208.1">
    <property type="nucleotide sequence ID" value="NZ_JBHUOZ010000003.1"/>
</dbReference>
<dbReference type="Gene3D" id="3.30.70.100">
    <property type="match status" value="2"/>
</dbReference>
<proteinExistence type="predicted"/>
<reference evidence="2" key="1">
    <citation type="journal article" date="2019" name="Int. J. Syst. Evol. Microbiol.">
        <title>The Global Catalogue of Microorganisms (GCM) 10K type strain sequencing project: providing services to taxonomists for standard genome sequencing and annotation.</title>
        <authorList>
            <consortium name="The Broad Institute Genomics Platform"/>
            <consortium name="The Broad Institute Genome Sequencing Center for Infectious Disease"/>
            <person name="Wu L."/>
            <person name="Ma J."/>
        </authorList>
    </citation>
    <scope>NUCLEOTIDE SEQUENCE [LARGE SCALE GENOMIC DNA]</scope>
    <source>
        <strain evidence="2">KCTC 23299</strain>
    </source>
</reference>
<dbReference type="EMBL" id="JBHUOZ010000003">
    <property type="protein sequence ID" value="MFD2920208.1"/>
    <property type="molecule type" value="Genomic_DNA"/>
</dbReference>
<dbReference type="InterPro" id="IPR036163">
    <property type="entry name" value="HMA_dom_sf"/>
</dbReference>
<comment type="caution">
    <text evidence="1">The sequence shown here is derived from an EMBL/GenBank/DDBJ whole genome shotgun (WGS) entry which is preliminary data.</text>
</comment>
<sequence length="141" mass="14979">MKTMTITIPDMQSNHCQARVAGVLKNIPGVTVDQVQAGSANITVHEISAQEAVTMAIQQAGYMVEGISVTTPEDKMKFKTNINCSGCVAGVTPALNASVGEGNWQVNTQDPNKTLTITNTELTEADIIDTVQKAGFKIEKA</sequence>
<dbReference type="SUPFAM" id="SSF55008">
    <property type="entry name" value="HMA, heavy metal-associated domain"/>
    <property type="match status" value="2"/>
</dbReference>
<keyword evidence="2" id="KW-1185">Reference proteome</keyword>
<gene>
    <name evidence="1" type="ORF">ACFS6H_10840</name>
</gene>
<accession>A0ABW6A7R4</accession>